<organism evidence="2 3">
    <name type="scientific">Eutypa lata (strain UCR-EL1)</name>
    <name type="common">Grapevine dieback disease fungus</name>
    <name type="synonym">Eutypa armeniacae</name>
    <dbReference type="NCBI Taxonomy" id="1287681"/>
    <lineage>
        <taxon>Eukaryota</taxon>
        <taxon>Fungi</taxon>
        <taxon>Dikarya</taxon>
        <taxon>Ascomycota</taxon>
        <taxon>Pezizomycotina</taxon>
        <taxon>Sordariomycetes</taxon>
        <taxon>Xylariomycetidae</taxon>
        <taxon>Xylariales</taxon>
        <taxon>Diatrypaceae</taxon>
        <taxon>Eutypa</taxon>
    </lineage>
</organism>
<dbReference type="HOGENOM" id="CLU_079681_1_0_1"/>
<feature type="region of interest" description="Disordered" evidence="1">
    <location>
        <begin position="159"/>
        <end position="209"/>
    </location>
</feature>
<accession>M7T9G6</accession>
<name>M7T9G6_EUTLA</name>
<gene>
    <name evidence="2" type="ORF">UCREL1_6533</name>
</gene>
<feature type="region of interest" description="Disordered" evidence="1">
    <location>
        <begin position="1"/>
        <end position="63"/>
    </location>
</feature>
<evidence type="ECO:0000313" key="2">
    <source>
        <dbReference type="EMBL" id="EMR66481.1"/>
    </source>
</evidence>
<dbReference type="OMA" id="SEYGCAP"/>
<feature type="compositionally biased region" description="Polar residues" evidence="1">
    <location>
        <begin position="43"/>
        <end position="52"/>
    </location>
</feature>
<dbReference type="eggNOG" id="ENOG502SU86">
    <property type="taxonomic scope" value="Eukaryota"/>
</dbReference>
<dbReference type="GO" id="GO:0003700">
    <property type="term" value="F:DNA-binding transcription factor activity"/>
    <property type="evidence" value="ECO:0007669"/>
    <property type="project" value="InterPro"/>
</dbReference>
<dbReference type="AlphaFoldDB" id="M7T9G6"/>
<protein>
    <submittedName>
        <fullName evidence="2">Putative bzip transcription factor protein</fullName>
    </submittedName>
</protein>
<dbReference type="PANTHER" id="PTHR37012">
    <property type="entry name" value="B-ZIP TRANSCRIPTION FACTOR (EUROFUNG)-RELATED"/>
    <property type="match status" value="1"/>
</dbReference>
<dbReference type="Proteomes" id="UP000012174">
    <property type="component" value="Unassembled WGS sequence"/>
</dbReference>
<keyword evidence="3" id="KW-1185">Reference proteome</keyword>
<evidence type="ECO:0000313" key="3">
    <source>
        <dbReference type="Proteomes" id="UP000012174"/>
    </source>
</evidence>
<dbReference type="SUPFAM" id="SSF57959">
    <property type="entry name" value="Leucine zipper domain"/>
    <property type="match status" value="1"/>
</dbReference>
<dbReference type="PANTHER" id="PTHR37012:SF2">
    <property type="entry name" value="BZIP DOMAIN-CONTAINING PROTEIN-RELATED"/>
    <property type="match status" value="1"/>
</dbReference>
<sequence>MGLSTQSQSHTNASLATTPESEAFNMTKCTVDSSKSNKRKGTRSVSTLTPSQLARKRANDREAQRAIRARTKEHIENLERQVEELRSQQGRDRVVQELLRRNKALDDELRRLREILGLPSNNAGAGAAGIYHSAASYPGACTRTPPFCPTGPEYQQTMQDGGAHAPYGNMNESGDAWHQASMQDSIPSTVSSPSSRGTDDYGSHNYLPASMPPSMMSRASIPPAMGSVMSSPAPSSMGIKGGYEDIKSEYGMPPVSVVPLTPTFHAQQPWNVYPMYYPGSPATM</sequence>
<dbReference type="EMBL" id="KB706646">
    <property type="protein sequence ID" value="EMR66481.1"/>
    <property type="molecule type" value="Genomic_DNA"/>
</dbReference>
<dbReference type="CDD" id="cd14688">
    <property type="entry name" value="bZIP_YAP"/>
    <property type="match status" value="1"/>
</dbReference>
<feature type="compositionally biased region" description="Polar residues" evidence="1">
    <location>
        <begin position="1"/>
        <end position="20"/>
    </location>
</feature>
<dbReference type="KEGG" id="ela:UCREL1_6533"/>
<dbReference type="InterPro" id="IPR046347">
    <property type="entry name" value="bZIP_sf"/>
</dbReference>
<proteinExistence type="predicted"/>
<dbReference type="OrthoDB" id="3535998at2759"/>
<evidence type="ECO:0000256" key="1">
    <source>
        <dbReference type="SAM" id="MobiDB-lite"/>
    </source>
</evidence>
<reference evidence="3" key="1">
    <citation type="journal article" date="2013" name="Genome Announc.">
        <title>Draft genome sequence of the grapevine dieback fungus Eutypa lata UCR-EL1.</title>
        <authorList>
            <person name="Blanco-Ulate B."/>
            <person name="Rolshausen P.E."/>
            <person name="Cantu D."/>
        </authorList>
    </citation>
    <scope>NUCLEOTIDE SEQUENCE [LARGE SCALE GENOMIC DNA]</scope>
    <source>
        <strain evidence="3">UCR-EL1</strain>
    </source>
</reference>
<feature type="compositionally biased region" description="Low complexity" evidence="1">
    <location>
        <begin position="185"/>
        <end position="195"/>
    </location>
</feature>
<dbReference type="Gene3D" id="1.20.5.170">
    <property type="match status" value="1"/>
</dbReference>